<feature type="transmembrane region" description="Helical" evidence="19">
    <location>
        <begin position="351"/>
        <end position="369"/>
    </location>
</feature>
<dbReference type="InterPro" id="IPR036150">
    <property type="entry name" value="Cyt_b/b6_C_sf"/>
</dbReference>
<dbReference type="GO" id="GO:0045275">
    <property type="term" value="C:respiratory chain complex III"/>
    <property type="evidence" value="ECO:0007669"/>
    <property type="project" value="InterPro"/>
</dbReference>
<dbReference type="InterPro" id="IPR048260">
    <property type="entry name" value="Cytochrome_b_C_euk/bac"/>
</dbReference>
<keyword evidence="14" id="KW-0830">Ubiquinone</keyword>
<evidence type="ECO:0000256" key="9">
    <source>
        <dbReference type="ARBA" id="ARBA00022723"/>
    </source>
</evidence>
<evidence type="ECO:0000256" key="10">
    <source>
        <dbReference type="ARBA" id="ARBA00022792"/>
    </source>
</evidence>
<proteinExistence type="inferred from homology"/>
<feature type="binding site" evidence="17">
    <location>
        <position position="202"/>
    </location>
    <ligand>
        <name>a ubiquinone</name>
        <dbReference type="ChEBI" id="CHEBI:16389"/>
    </ligand>
</feature>
<evidence type="ECO:0000256" key="6">
    <source>
        <dbReference type="ARBA" id="ARBA00022617"/>
    </source>
</evidence>
<evidence type="ECO:0000259" key="20">
    <source>
        <dbReference type="PROSITE" id="PS51002"/>
    </source>
</evidence>
<feature type="transmembrane region" description="Helical" evidence="19">
    <location>
        <begin position="141"/>
        <end position="159"/>
    </location>
</feature>
<keyword evidence="5 19" id="KW-0813">Transport</keyword>
<feature type="domain" description="Cytochrome b/b6 N-terminal region profile" evidence="20">
    <location>
        <begin position="1"/>
        <end position="210"/>
    </location>
</feature>
<feature type="transmembrane region" description="Helical" evidence="19">
    <location>
        <begin position="320"/>
        <end position="339"/>
    </location>
</feature>
<feature type="binding site" description="axial binding residue" evidence="18">
    <location>
        <position position="197"/>
    </location>
    <ligand>
        <name>heme b</name>
        <dbReference type="ChEBI" id="CHEBI:60344"/>
        <label>b566</label>
    </ligand>
    <ligandPart>
        <name>Fe</name>
        <dbReference type="ChEBI" id="CHEBI:18248"/>
    </ligandPart>
</feature>
<dbReference type="PROSITE" id="PS51003">
    <property type="entry name" value="CYTB_CTER"/>
    <property type="match status" value="1"/>
</dbReference>
<evidence type="ECO:0000313" key="22">
    <source>
        <dbReference type="EMBL" id="UXO94151.1"/>
    </source>
</evidence>
<evidence type="ECO:0000256" key="19">
    <source>
        <dbReference type="RuleBase" id="RU362117"/>
    </source>
</evidence>
<evidence type="ECO:0000256" key="4">
    <source>
        <dbReference type="ARBA" id="ARBA00013531"/>
    </source>
</evidence>
<dbReference type="InterPro" id="IPR016174">
    <property type="entry name" value="Di-haem_cyt_TM"/>
</dbReference>
<comment type="function">
    <text evidence="1 19">Component of the ubiquinol-cytochrome c reductase complex (complex III or cytochrome b-c1 complex) that is part of the mitochondrial respiratory chain. The b-c1 complex mediates electron transfer from ubiquinol to cytochrome c. Contributes to the generation of a proton gradient across the mitochondrial membrane that is then used for ATP synthesis.</text>
</comment>
<feature type="binding site" description="axial binding residue" evidence="18">
    <location>
        <position position="183"/>
    </location>
    <ligand>
        <name>heme b</name>
        <dbReference type="ChEBI" id="CHEBI:60344"/>
        <label>b562</label>
    </ligand>
    <ligandPart>
        <name>Fe</name>
        <dbReference type="ChEBI" id="CHEBI:18248"/>
    </ligandPart>
</feature>
<evidence type="ECO:0000256" key="16">
    <source>
        <dbReference type="ARBA" id="ARBA00023136"/>
    </source>
</evidence>
<dbReference type="AlphaFoldDB" id="A0A977XEI6"/>
<keyword evidence="9 18" id="KW-0479">Metal-binding</keyword>
<keyword evidence="12 19" id="KW-1133">Transmembrane helix</keyword>
<feature type="binding site" description="axial binding residue" evidence="18">
    <location>
        <position position="84"/>
    </location>
    <ligand>
        <name>heme b</name>
        <dbReference type="ChEBI" id="CHEBI:60344"/>
        <label>b562</label>
    </ligand>
    <ligandPart>
        <name>Fe</name>
        <dbReference type="ChEBI" id="CHEBI:18248"/>
    </ligandPart>
</feature>
<dbReference type="InterPro" id="IPR048259">
    <property type="entry name" value="Cytochrome_b_N_euk/bac"/>
</dbReference>
<comment type="similarity">
    <text evidence="19">Belongs to the cytochrome b family.</text>
</comment>
<feature type="transmembrane region" description="Helical" evidence="19">
    <location>
        <begin position="289"/>
        <end position="308"/>
    </location>
</feature>
<feature type="transmembrane region" description="Helical" evidence="19">
    <location>
        <begin position="231"/>
        <end position="249"/>
    </location>
</feature>
<dbReference type="PIRSF" id="PIRSF038885">
    <property type="entry name" value="COB"/>
    <property type="match status" value="1"/>
</dbReference>
<comment type="cofactor">
    <cofactor evidence="18">
        <name>heme</name>
        <dbReference type="ChEBI" id="CHEBI:30413"/>
    </cofactor>
    <text evidence="18">Binds 2 heme groups non-covalently.</text>
</comment>
<dbReference type="InterPro" id="IPR030689">
    <property type="entry name" value="Cytochrome_b"/>
</dbReference>
<keyword evidence="13 18" id="KW-0408">Iron</keyword>
<feature type="transmembrane region" description="Helical" evidence="19">
    <location>
        <begin position="111"/>
        <end position="134"/>
    </location>
</feature>
<keyword evidence="16 19" id="KW-0472">Membrane</keyword>
<dbReference type="Gene3D" id="1.20.810.10">
    <property type="entry name" value="Cytochrome Bc1 Complex, Chain C"/>
    <property type="match status" value="1"/>
</dbReference>
<protein>
    <recommendedName>
        <fullName evidence="4 19">Cytochrome b</fullName>
    </recommendedName>
</protein>
<sequence length="379" mass="44571">MKKSLMFKNPLIKIMMNSLVFLPTPININYWWNIGSLLGLALMIQLISGIFLSMHYCPSINMAFDSVVLIMQDMNYGWIMRIIHSNGASIFFICLYMHIGRGIYYQSFNLIHTWIIGVMIFLFTMMTAFLGYVLPWGQMSFWGATVITNLLSAIPYIGQSLVEWIWGGFSVDLPTLNRFYSFHFIMPFIILFMVIIHLTYLHETGSSNPLGINSNIYKIIFHKYFSLKDSITFIIILVMFFIFIFQYPFLLSDPDNFIKANPMITPIHIKPEWYFLFAYAILRGIPNKLGGVMALMFAVLILMILPFNNQPKKYNFKFNPLYQMMFWMLFSTFNMLTWLGGMEIMSPFIELTQIYSILYFLIFFSLNWLNKMWFLSINK</sequence>
<dbReference type="Pfam" id="PF00033">
    <property type="entry name" value="Cytochrome_B"/>
    <property type="match status" value="1"/>
</dbReference>
<evidence type="ECO:0000256" key="2">
    <source>
        <dbReference type="ARBA" id="ARBA00004448"/>
    </source>
</evidence>
<dbReference type="EMBL" id="OP250142">
    <property type="protein sequence ID" value="UXO94151.1"/>
    <property type="molecule type" value="Genomic_DNA"/>
</dbReference>
<evidence type="ECO:0000256" key="12">
    <source>
        <dbReference type="ARBA" id="ARBA00022989"/>
    </source>
</evidence>
<dbReference type="InterPro" id="IPR005797">
    <property type="entry name" value="Cyt_b/b6_N"/>
</dbReference>
<evidence type="ECO:0000259" key="21">
    <source>
        <dbReference type="PROSITE" id="PS51003"/>
    </source>
</evidence>
<dbReference type="CDD" id="cd00284">
    <property type="entry name" value="Cytochrome_b_N"/>
    <property type="match status" value="1"/>
</dbReference>
<geneLocation type="mitochondrion" evidence="22"/>
<dbReference type="InterPro" id="IPR005798">
    <property type="entry name" value="Cyt_b/b6_C"/>
</dbReference>
<feature type="transmembrane region" description="Helical" evidence="19">
    <location>
        <begin position="78"/>
        <end position="99"/>
    </location>
</feature>
<keyword evidence="15 19" id="KW-0496">Mitochondrion</keyword>
<dbReference type="SUPFAM" id="SSF81648">
    <property type="entry name" value="a domain/subunit of cytochrome bc1 complex (Ubiquinol-cytochrome c reductase)"/>
    <property type="match status" value="1"/>
</dbReference>
<feature type="binding site" description="axial binding residue" evidence="18">
    <location>
        <position position="98"/>
    </location>
    <ligand>
        <name>heme b</name>
        <dbReference type="ChEBI" id="CHEBI:60344"/>
        <label>b566</label>
    </ligand>
    <ligandPart>
        <name>Fe</name>
        <dbReference type="ChEBI" id="CHEBI:18248"/>
    </ligandPart>
</feature>
<organism evidence="22">
    <name type="scientific">Dolichovespula xanthicincta</name>
    <dbReference type="NCBI Taxonomy" id="2982222"/>
    <lineage>
        <taxon>Eukaryota</taxon>
        <taxon>Metazoa</taxon>
        <taxon>Ecdysozoa</taxon>
        <taxon>Arthropoda</taxon>
        <taxon>Hexapoda</taxon>
        <taxon>Insecta</taxon>
        <taxon>Pterygota</taxon>
        <taxon>Neoptera</taxon>
        <taxon>Endopterygota</taxon>
        <taxon>Hymenoptera</taxon>
        <taxon>Apocrita</taxon>
        <taxon>Aculeata</taxon>
        <taxon>Vespoidea</taxon>
        <taxon>Vespidae</taxon>
        <taxon>Vespinae</taxon>
        <taxon>Dolichovespula</taxon>
    </lineage>
</organism>
<evidence type="ECO:0000256" key="11">
    <source>
        <dbReference type="ARBA" id="ARBA00022982"/>
    </source>
</evidence>
<comment type="cofactor">
    <cofactor evidence="19">
        <name>heme b</name>
        <dbReference type="ChEBI" id="CHEBI:60344"/>
    </cofactor>
    <text evidence="19">Binds 2 heme groups non-covalently.</text>
</comment>
<reference evidence="22" key="1">
    <citation type="submission" date="2022-08" db="EMBL/GenBank/DDBJ databases">
        <title>Next-generation sequencing of four mitochondrial genomes of Dolichovespula (Hymenoptera: Vespidae) with a phylogenetic analysis and divergence time estimating of Vespidae.</title>
        <authorList>
            <person name="Wang H."/>
            <person name="Wen Q."/>
            <person name="Wang T.-F."/>
            <person name="Ran F.-R."/>
            <person name="Wang M."/>
            <person name="Fan X.-L."/>
            <person name="Wei S.-J."/>
            <person name="Li Z.-H."/>
            <person name="Tan J.-L."/>
        </authorList>
    </citation>
    <scope>NUCLEOTIDE SEQUENCE</scope>
</reference>
<comment type="subunit">
    <text evidence="3">The main subunits of complex b-c1 are: cytochrome b, cytochrome c1 and the Rieske protein.</text>
</comment>
<accession>A0A977XEI6</accession>
<feature type="domain" description="Cytochrome b/b6 C-terminal region profile" evidence="21">
    <location>
        <begin position="211"/>
        <end position="379"/>
    </location>
</feature>
<feature type="transmembrane region" description="Helical" evidence="19">
    <location>
        <begin position="179"/>
        <end position="201"/>
    </location>
</feature>
<evidence type="ECO:0000256" key="7">
    <source>
        <dbReference type="ARBA" id="ARBA00022660"/>
    </source>
</evidence>
<evidence type="ECO:0000256" key="3">
    <source>
        <dbReference type="ARBA" id="ARBA00011649"/>
    </source>
</evidence>
<evidence type="ECO:0000256" key="17">
    <source>
        <dbReference type="PIRSR" id="PIRSR038885-1"/>
    </source>
</evidence>
<feature type="transmembrane region" description="Helical" evidence="19">
    <location>
        <begin position="38"/>
        <end position="57"/>
    </location>
</feature>
<keyword evidence="11 19" id="KW-0249">Electron transport</keyword>
<evidence type="ECO:0000256" key="13">
    <source>
        <dbReference type="ARBA" id="ARBA00023004"/>
    </source>
</evidence>
<keyword evidence="8 19" id="KW-0812">Transmembrane</keyword>
<evidence type="ECO:0000256" key="5">
    <source>
        <dbReference type="ARBA" id="ARBA00022448"/>
    </source>
</evidence>
<dbReference type="SUPFAM" id="SSF81342">
    <property type="entry name" value="Transmembrane di-heme cytochromes"/>
    <property type="match status" value="1"/>
</dbReference>
<dbReference type="GO" id="GO:0006122">
    <property type="term" value="P:mitochondrial electron transport, ubiquinol to cytochrome c"/>
    <property type="evidence" value="ECO:0007669"/>
    <property type="project" value="TreeGrafter"/>
</dbReference>
<dbReference type="Pfam" id="PF00032">
    <property type="entry name" value="Cytochrom_B_C"/>
    <property type="match status" value="1"/>
</dbReference>
<dbReference type="PROSITE" id="PS51002">
    <property type="entry name" value="CYTB_NTER"/>
    <property type="match status" value="1"/>
</dbReference>
<evidence type="ECO:0000256" key="8">
    <source>
        <dbReference type="ARBA" id="ARBA00022692"/>
    </source>
</evidence>
<dbReference type="PANTHER" id="PTHR19271:SF16">
    <property type="entry name" value="CYTOCHROME B"/>
    <property type="match status" value="1"/>
</dbReference>
<dbReference type="GO" id="GO:0008121">
    <property type="term" value="F:quinol-cytochrome-c reductase activity"/>
    <property type="evidence" value="ECO:0007669"/>
    <property type="project" value="InterPro"/>
</dbReference>
<dbReference type="CDD" id="cd00290">
    <property type="entry name" value="cytochrome_b_C"/>
    <property type="match status" value="1"/>
</dbReference>
<dbReference type="PANTHER" id="PTHR19271">
    <property type="entry name" value="CYTOCHROME B"/>
    <property type="match status" value="1"/>
</dbReference>
<evidence type="ECO:0000256" key="18">
    <source>
        <dbReference type="PIRSR" id="PIRSR038885-2"/>
    </source>
</evidence>
<dbReference type="InterPro" id="IPR027387">
    <property type="entry name" value="Cytb/b6-like_sf"/>
</dbReference>
<evidence type="ECO:0000256" key="14">
    <source>
        <dbReference type="ARBA" id="ARBA00023075"/>
    </source>
</evidence>
<keyword evidence="6 18" id="KW-0349">Heme</keyword>
<keyword evidence="7 19" id="KW-0679">Respiratory chain</keyword>
<dbReference type="GO" id="GO:0016491">
    <property type="term" value="F:oxidoreductase activity"/>
    <property type="evidence" value="ECO:0007669"/>
    <property type="project" value="UniProtKB-UniRule"/>
</dbReference>
<dbReference type="GO" id="GO:0005743">
    <property type="term" value="C:mitochondrial inner membrane"/>
    <property type="evidence" value="ECO:0007669"/>
    <property type="project" value="UniProtKB-SubCell"/>
</dbReference>
<name>A0A977XEI6_9HYME</name>
<evidence type="ECO:0000256" key="1">
    <source>
        <dbReference type="ARBA" id="ARBA00002566"/>
    </source>
</evidence>
<evidence type="ECO:0000256" key="15">
    <source>
        <dbReference type="ARBA" id="ARBA00023128"/>
    </source>
</evidence>
<keyword evidence="10" id="KW-0999">Mitochondrion inner membrane</keyword>
<gene>
    <name evidence="22" type="primary">cob</name>
</gene>
<comment type="subcellular location">
    <subcellularLocation>
        <location evidence="2">Mitochondrion inner membrane</location>
        <topology evidence="2">Multi-pass membrane protein</topology>
    </subcellularLocation>
</comment>
<dbReference type="GO" id="GO:0046872">
    <property type="term" value="F:metal ion binding"/>
    <property type="evidence" value="ECO:0007669"/>
    <property type="project" value="UniProtKB-UniRule"/>
</dbReference>